<dbReference type="Proteomes" id="UP001501496">
    <property type="component" value="Unassembled WGS sequence"/>
</dbReference>
<name>A0ABP8C7Z0_9FLAO</name>
<dbReference type="RefSeq" id="WP_344787685.1">
    <property type="nucleotide sequence ID" value="NZ_BAABCA010000003.1"/>
</dbReference>
<reference evidence="2" key="1">
    <citation type="journal article" date="2019" name="Int. J. Syst. Evol. Microbiol.">
        <title>The Global Catalogue of Microorganisms (GCM) 10K type strain sequencing project: providing services to taxonomists for standard genome sequencing and annotation.</title>
        <authorList>
            <consortium name="The Broad Institute Genomics Platform"/>
            <consortium name="The Broad Institute Genome Sequencing Center for Infectious Disease"/>
            <person name="Wu L."/>
            <person name="Ma J."/>
        </authorList>
    </citation>
    <scope>NUCLEOTIDE SEQUENCE [LARGE SCALE GENOMIC DNA]</scope>
    <source>
        <strain evidence="2">JCM 17630</strain>
    </source>
</reference>
<sequence>MKKFIYLFIAIGFVFTSCNPMDDIYENIDSKLALEGVVANFDYTLVEDDYKKTLELDYANFNSDEDAKTLISEFLSTKYPYLGATYKTDGSINETSAVNVTYALYNRINKYEAEIREVESNEYNPITGNNYGNFDRDSHLQDYLNQEYPEAENDDFVSLRYRYYSGTTNTLTNGFVFDGTLWNQITGFTEEEYEEMGESYPNFSSEDEAESKIPDFLSTDGVEAGAILSVMYELFSSGITTSYTLNYTFDGTEWSEYNNVQSKKLQFGYDGTNWVPDNTIAYTLTTADYASVSSALGDTYPSQTASVSNYTNFDRRNGNAEYWSSDMLVEAINVVLDIVDPSAEEEQKYTVTFDIYNGSNTTENISVIKTGGVWVLQ</sequence>
<protein>
    <recommendedName>
        <fullName evidence="3">DUF5017 domain-containing protein</fullName>
    </recommendedName>
</protein>
<dbReference type="EMBL" id="BAABCA010000003">
    <property type="protein sequence ID" value="GAA4235195.1"/>
    <property type="molecule type" value="Genomic_DNA"/>
</dbReference>
<gene>
    <name evidence="1" type="ORF">GCM10022291_16460</name>
</gene>
<comment type="caution">
    <text evidence="1">The sequence shown here is derived from an EMBL/GenBank/DDBJ whole genome shotgun (WGS) entry which is preliminary data.</text>
</comment>
<organism evidence="1 2">
    <name type="scientific">Postechiella marina</name>
    <dbReference type="NCBI Taxonomy" id="943941"/>
    <lineage>
        <taxon>Bacteria</taxon>
        <taxon>Pseudomonadati</taxon>
        <taxon>Bacteroidota</taxon>
        <taxon>Flavobacteriia</taxon>
        <taxon>Flavobacteriales</taxon>
        <taxon>Flavobacteriaceae</taxon>
        <taxon>Postechiella</taxon>
    </lineage>
</organism>
<evidence type="ECO:0000313" key="2">
    <source>
        <dbReference type="Proteomes" id="UP001501496"/>
    </source>
</evidence>
<dbReference type="PROSITE" id="PS51257">
    <property type="entry name" value="PROKAR_LIPOPROTEIN"/>
    <property type="match status" value="1"/>
</dbReference>
<evidence type="ECO:0008006" key="3">
    <source>
        <dbReference type="Google" id="ProtNLM"/>
    </source>
</evidence>
<proteinExistence type="predicted"/>
<keyword evidence="2" id="KW-1185">Reference proteome</keyword>
<evidence type="ECO:0000313" key="1">
    <source>
        <dbReference type="EMBL" id="GAA4235195.1"/>
    </source>
</evidence>
<accession>A0ABP8C7Z0</accession>